<dbReference type="InterPro" id="IPR025274">
    <property type="entry name" value="DUF4070"/>
</dbReference>
<dbReference type="Gene3D" id="3.80.30.20">
    <property type="entry name" value="tm_1862 like domain"/>
    <property type="match status" value="1"/>
</dbReference>
<dbReference type="Pfam" id="PF04055">
    <property type="entry name" value="Radical_SAM"/>
    <property type="match status" value="1"/>
</dbReference>
<protein>
    <submittedName>
        <fullName evidence="7">Fe-S oxidoreductase</fullName>
    </submittedName>
</protein>
<dbReference type="Gene3D" id="3.40.50.280">
    <property type="entry name" value="Cobalamin-binding domain"/>
    <property type="match status" value="1"/>
</dbReference>
<dbReference type="EMBL" id="AP007255">
    <property type="protein sequence ID" value="BAE52464.1"/>
    <property type="molecule type" value="Genomic_DNA"/>
</dbReference>
<dbReference type="HOGENOM" id="CLU_021572_5_0_5"/>
<dbReference type="InterPro" id="IPR051198">
    <property type="entry name" value="BchE-like"/>
</dbReference>
<dbReference type="InterPro" id="IPR034530">
    <property type="entry name" value="HpnP-like"/>
</dbReference>
<dbReference type="STRING" id="342108.amb3660"/>
<gene>
    <name evidence="7" type="ordered locus">amb3660</name>
</gene>
<evidence type="ECO:0000256" key="5">
    <source>
        <dbReference type="ARBA" id="ARBA00023014"/>
    </source>
</evidence>
<feature type="domain" description="Radical SAM core" evidence="6">
    <location>
        <begin position="163"/>
        <end position="389"/>
    </location>
</feature>
<keyword evidence="8" id="KW-1185">Reference proteome</keyword>
<dbReference type="KEGG" id="mag:amb3660"/>
<dbReference type="Pfam" id="PF13282">
    <property type="entry name" value="DUF4070"/>
    <property type="match status" value="1"/>
</dbReference>
<proteinExistence type="predicted"/>
<dbReference type="GO" id="GO:0005829">
    <property type="term" value="C:cytosol"/>
    <property type="evidence" value="ECO:0007669"/>
    <property type="project" value="TreeGrafter"/>
</dbReference>
<dbReference type="CDD" id="cd01335">
    <property type="entry name" value="Radical_SAM"/>
    <property type="match status" value="1"/>
</dbReference>
<keyword evidence="3" id="KW-0479">Metal-binding</keyword>
<evidence type="ECO:0000256" key="2">
    <source>
        <dbReference type="ARBA" id="ARBA00022691"/>
    </source>
</evidence>
<dbReference type="InterPro" id="IPR006158">
    <property type="entry name" value="Cobalamin-bd"/>
</dbReference>
<dbReference type="InterPro" id="IPR034466">
    <property type="entry name" value="Methyltransferase_Class_B"/>
</dbReference>
<dbReference type="InterPro" id="IPR006638">
    <property type="entry name" value="Elp3/MiaA/NifB-like_rSAM"/>
</dbReference>
<dbReference type="GO" id="GO:0031419">
    <property type="term" value="F:cobalamin binding"/>
    <property type="evidence" value="ECO:0007669"/>
    <property type="project" value="InterPro"/>
</dbReference>
<keyword evidence="2" id="KW-0949">S-adenosyl-L-methionine</keyword>
<evidence type="ECO:0000256" key="3">
    <source>
        <dbReference type="ARBA" id="ARBA00022723"/>
    </source>
</evidence>
<evidence type="ECO:0000259" key="6">
    <source>
        <dbReference type="PROSITE" id="PS51918"/>
    </source>
</evidence>
<dbReference type="GO" id="GO:0046872">
    <property type="term" value="F:metal ion binding"/>
    <property type="evidence" value="ECO:0007669"/>
    <property type="project" value="UniProtKB-KW"/>
</dbReference>
<name>Q2W111_PARM1</name>
<keyword evidence="4" id="KW-0408">Iron</keyword>
<reference evidence="7 8" key="1">
    <citation type="journal article" date="2005" name="DNA Res.">
        <title>Complete genome sequence of the facultative anaerobic magnetotactic bacterium Magnetospirillum sp. strain AMB-1.</title>
        <authorList>
            <person name="Matsunaga T."/>
            <person name="Okamura Y."/>
            <person name="Fukuda Y."/>
            <person name="Wahyudi A.T."/>
            <person name="Murase Y."/>
            <person name="Takeyama H."/>
        </authorList>
    </citation>
    <scope>NUCLEOTIDE SEQUENCE [LARGE SCALE GENOMIC DNA]</scope>
    <source>
        <strain evidence="8">ATCC 700264 / AMB-1</strain>
    </source>
</reference>
<organism evidence="7 8">
    <name type="scientific">Paramagnetospirillum magneticum (strain ATCC 700264 / AMB-1)</name>
    <name type="common">Magnetospirillum magneticum</name>
    <dbReference type="NCBI Taxonomy" id="342108"/>
    <lineage>
        <taxon>Bacteria</taxon>
        <taxon>Pseudomonadati</taxon>
        <taxon>Pseudomonadota</taxon>
        <taxon>Alphaproteobacteria</taxon>
        <taxon>Rhodospirillales</taxon>
        <taxon>Magnetospirillaceae</taxon>
        <taxon>Paramagnetospirillum</taxon>
    </lineage>
</organism>
<dbReference type="PANTHER" id="PTHR43409:SF3">
    <property type="entry name" value="HYPOTHETICAL METHYLTRANSFERASE"/>
    <property type="match status" value="1"/>
</dbReference>
<comment type="cofactor">
    <cofactor evidence="1">
        <name>[4Fe-4S] cluster</name>
        <dbReference type="ChEBI" id="CHEBI:49883"/>
    </cofactor>
</comment>
<dbReference type="SFLD" id="SFLDF00303">
    <property type="entry name" value="hopanoid_C2-methyltransferase"/>
    <property type="match status" value="1"/>
</dbReference>
<dbReference type="InterPro" id="IPR058240">
    <property type="entry name" value="rSAM_sf"/>
</dbReference>
<dbReference type="GO" id="GO:0003824">
    <property type="term" value="F:catalytic activity"/>
    <property type="evidence" value="ECO:0007669"/>
    <property type="project" value="InterPro"/>
</dbReference>
<dbReference type="SUPFAM" id="SSF102114">
    <property type="entry name" value="Radical SAM enzymes"/>
    <property type="match status" value="1"/>
</dbReference>
<dbReference type="SMART" id="SM00729">
    <property type="entry name" value="Elp3"/>
    <property type="match status" value="1"/>
</dbReference>
<dbReference type="GO" id="GO:0051539">
    <property type="term" value="F:4 iron, 4 sulfur cluster binding"/>
    <property type="evidence" value="ECO:0007669"/>
    <property type="project" value="UniProtKB-KW"/>
</dbReference>
<evidence type="ECO:0000256" key="1">
    <source>
        <dbReference type="ARBA" id="ARBA00001966"/>
    </source>
</evidence>
<sequence length="504" mass="56671">MPSLLLINPRFPESFWSFRWAIDHVLPGKKAVNPPLGLATLAALCPALWRVEIIDENIEPIPPTTDADIVGVCGMGVQFERQRELLAHYRDQGHYVVAGGSYASLCPDEYTEAADTVVAGEAEYVWPEFCRDFEAGTPKPLYHETGTVALADTPVPRYDLLRLGAYSNVTLQFSRGCPFRCEFCDIIVMFGRRPRVKDLDQIEKELDQLRRFGARSVFFVDDNLIGNPKEAKDLLRFLAEYQRHHGYMFSFGTEASLNMAQDDELLELFRAANFGWVFIGIETTDPVGLKETGKTQNLREDTLTAIRRIYSHGIDVLGGFIIGFDHDTLDTFEHQYRFITDAGIQSAMIGLLMALPRTPLHARMEREGRLLPVERHSDNTSLTTNIVPKCMTAEAMAAGYQMLYGRLLTGPEIGRRIRNKAAYLRVPVYGSGYPMGQRVGIVVRLLVRGILSGGLTTMVPFLRSFPFLTPSRIPMVISDWIIGLSMKAFAERHLTGTARRREAD</sequence>
<dbReference type="SFLD" id="SFLDS00029">
    <property type="entry name" value="Radical_SAM"/>
    <property type="match status" value="1"/>
</dbReference>
<evidence type="ECO:0000256" key="4">
    <source>
        <dbReference type="ARBA" id="ARBA00023004"/>
    </source>
</evidence>
<dbReference type="InterPro" id="IPR007197">
    <property type="entry name" value="rSAM"/>
</dbReference>
<dbReference type="Pfam" id="PF02310">
    <property type="entry name" value="B12-binding"/>
    <property type="match status" value="1"/>
</dbReference>
<keyword evidence="5" id="KW-0411">Iron-sulfur</keyword>
<dbReference type="AlphaFoldDB" id="Q2W111"/>
<dbReference type="OrthoDB" id="9801424at2"/>
<dbReference type="SFLD" id="SFLDG01082">
    <property type="entry name" value="B12-binding_domain_containing"/>
    <property type="match status" value="1"/>
</dbReference>
<dbReference type="PROSITE" id="PS51918">
    <property type="entry name" value="RADICAL_SAM"/>
    <property type="match status" value="1"/>
</dbReference>
<dbReference type="SFLD" id="SFLDG01123">
    <property type="entry name" value="methyltransferase_(Class_B)"/>
    <property type="match status" value="1"/>
</dbReference>
<dbReference type="RefSeq" id="WP_011386018.1">
    <property type="nucleotide sequence ID" value="NC_007626.1"/>
</dbReference>
<evidence type="ECO:0000313" key="8">
    <source>
        <dbReference type="Proteomes" id="UP000007058"/>
    </source>
</evidence>
<evidence type="ECO:0000313" key="7">
    <source>
        <dbReference type="EMBL" id="BAE52464.1"/>
    </source>
</evidence>
<dbReference type="InterPro" id="IPR023404">
    <property type="entry name" value="rSAM_horseshoe"/>
</dbReference>
<dbReference type="Proteomes" id="UP000007058">
    <property type="component" value="Chromosome"/>
</dbReference>
<dbReference type="PANTHER" id="PTHR43409">
    <property type="entry name" value="ANAEROBIC MAGNESIUM-PROTOPORPHYRIN IX MONOMETHYL ESTER CYCLASE-RELATED"/>
    <property type="match status" value="1"/>
</dbReference>
<accession>Q2W111</accession>